<organism evidence="1 2">
    <name type="scientific">Elysia crispata</name>
    <name type="common">lettuce slug</name>
    <dbReference type="NCBI Taxonomy" id="231223"/>
    <lineage>
        <taxon>Eukaryota</taxon>
        <taxon>Metazoa</taxon>
        <taxon>Spiralia</taxon>
        <taxon>Lophotrochozoa</taxon>
        <taxon>Mollusca</taxon>
        <taxon>Gastropoda</taxon>
        <taxon>Heterobranchia</taxon>
        <taxon>Euthyneura</taxon>
        <taxon>Panpulmonata</taxon>
        <taxon>Sacoglossa</taxon>
        <taxon>Placobranchoidea</taxon>
        <taxon>Plakobranchidae</taxon>
        <taxon>Elysia</taxon>
    </lineage>
</organism>
<dbReference type="AlphaFoldDB" id="A0AAE1AZ80"/>
<reference evidence="1" key="1">
    <citation type="journal article" date="2023" name="G3 (Bethesda)">
        <title>A reference genome for the long-term kleptoplast-retaining sea slug Elysia crispata morphotype clarki.</title>
        <authorList>
            <person name="Eastman K.E."/>
            <person name="Pendleton A.L."/>
            <person name="Shaikh M.A."/>
            <person name="Suttiyut T."/>
            <person name="Ogas R."/>
            <person name="Tomko P."/>
            <person name="Gavelis G."/>
            <person name="Widhalm J.R."/>
            <person name="Wisecaver J.H."/>
        </authorList>
    </citation>
    <scope>NUCLEOTIDE SEQUENCE</scope>
    <source>
        <strain evidence="1">ECLA1</strain>
    </source>
</reference>
<evidence type="ECO:0000313" key="2">
    <source>
        <dbReference type="Proteomes" id="UP001283361"/>
    </source>
</evidence>
<dbReference type="Proteomes" id="UP001283361">
    <property type="component" value="Unassembled WGS sequence"/>
</dbReference>
<keyword evidence="2" id="KW-1185">Reference proteome</keyword>
<proteinExistence type="predicted"/>
<name>A0AAE1AZ80_9GAST</name>
<dbReference type="EMBL" id="JAWDGP010000846">
    <property type="protein sequence ID" value="KAK3796793.1"/>
    <property type="molecule type" value="Genomic_DNA"/>
</dbReference>
<accession>A0AAE1AZ80</accession>
<protein>
    <submittedName>
        <fullName evidence="1">Uncharacterized protein</fullName>
    </submittedName>
</protein>
<comment type="caution">
    <text evidence="1">The sequence shown here is derived from an EMBL/GenBank/DDBJ whole genome shotgun (WGS) entry which is preliminary data.</text>
</comment>
<gene>
    <name evidence="1" type="ORF">RRG08_046128</name>
</gene>
<evidence type="ECO:0000313" key="1">
    <source>
        <dbReference type="EMBL" id="KAK3796793.1"/>
    </source>
</evidence>
<sequence length="103" mass="12205">MSAYDKRMLALKLERHPLHCITETRHTENARIELERLSLHCQQKQRHTENARIELESYRSTANMKRGIQRMLALNWRRDIGSTANRNKAYKEFSRGDKALLTP</sequence>